<evidence type="ECO:0000313" key="3">
    <source>
        <dbReference type="EMBL" id="GMM52781.1"/>
    </source>
</evidence>
<proteinExistence type="predicted"/>
<reference evidence="3 4" key="1">
    <citation type="journal article" date="2023" name="Elife">
        <title>Identification of key yeast species and microbe-microbe interactions impacting larval growth of Drosophila in the wild.</title>
        <authorList>
            <person name="Mure A."/>
            <person name="Sugiura Y."/>
            <person name="Maeda R."/>
            <person name="Honda K."/>
            <person name="Sakurai N."/>
            <person name="Takahashi Y."/>
            <person name="Watada M."/>
            <person name="Katoh T."/>
            <person name="Gotoh A."/>
            <person name="Gotoh Y."/>
            <person name="Taniguchi I."/>
            <person name="Nakamura K."/>
            <person name="Hayashi T."/>
            <person name="Katayama T."/>
            <person name="Uemura T."/>
            <person name="Hattori Y."/>
        </authorList>
    </citation>
    <scope>NUCLEOTIDE SEQUENCE [LARGE SCALE GENOMIC DNA]</scope>
    <source>
        <strain evidence="3 4">SB-73</strain>
    </source>
</reference>
<comment type="caution">
    <text evidence="3">The sequence shown here is derived from an EMBL/GenBank/DDBJ whole genome shotgun (WGS) entry which is preliminary data.</text>
</comment>
<feature type="region of interest" description="Disordered" evidence="2">
    <location>
        <begin position="50"/>
        <end position="143"/>
    </location>
</feature>
<dbReference type="Proteomes" id="UP001362899">
    <property type="component" value="Unassembled WGS sequence"/>
</dbReference>
<evidence type="ECO:0000313" key="4">
    <source>
        <dbReference type="Proteomes" id="UP001362899"/>
    </source>
</evidence>
<feature type="compositionally biased region" description="Acidic residues" evidence="2">
    <location>
        <begin position="50"/>
        <end position="59"/>
    </location>
</feature>
<evidence type="ECO:0000256" key="1">
    <source>
        <dbReference type="SAM" id="Coils"/>
    </source>
</evidence>
<feature type="compositionally biased region" description="Low complexity" evidence="2">
    <location>
        <begin position="60"/>
        <end position="73"/>
    </location>
</feature>
<feature type="compositionally biased region" description="Polar residues" evidence="2">
    <location>
        <begin position="119"/>
        <end position="136"/>
    </location>
</feature>
<organism evidence="3 4">
    <name type="scientific">Starmerella bacillaris</name>
    <name type="common">Yeast</name>
    <name type="synonym">Candida zemplinina</name>
    <dbReference type="NCBI Taxonomy" id="1247836"/>
    <lineage>
        <taxon>Eukaryota</taxon>
        <taxon>Fungi</taxon>
        <taxon>Dikarya</taxon>
        <taxon>Ascomycota</taxon>
        <taxon>Saccharomycotina</taxon>
        <taxon>Dipodascomycetes</taxon>
        <taxon>Dipodascales</taxon>
        <taxon>Trichomonascaceae</taxon>
        <taxon>Starmerella</taxon>
    </lineage>
</organism>
<dbReference type="AlphaFoldDB" id="A0AAV5RQ46"/>
<feature type="region of interest" description="Disordered" evidence="2">
    <location>
        <begin position="1"/>
        <end position="36"/>
    </location>
</feature>
<keyword evidence="1" id="KW-0175">Coiled coil</keyword>
<evidence type="ECO:0000256" key="2">
    <source>
        <dbReference type="SAM" id="MobiDB-lite"/>
    </source>
</evidence>
<dbReference type="EMBL" id="BTGC01000008">
    <property type="protein sequence ID" value="GMM52781.1"/>
    <property type="molecule type" value="Genomic_DNA"/>
</dbReference>
<gene>
    <name evidence="3" type="ORF">DASB73_037440</name>
</gene>
<sequence length="261" mass="28772">MDGVGDETADLLTRQHADSAGNSRLDGLKGSISGNDAASHEFSFRFSLDSDEDLSEESDTANATRTQNNNAGNKFSNISTGSKGLNGSKGSNGSNGLNGSNGSNSSNSSNSLERHTRSKTFTGESDSDFHMNSQRASRPLLDSDNDVSYKVEADMVSAKLEATERRVKQLENEILALKQSNLLKSKQMKQKCVKKLSAQASKQMKQYLRKVYIQAEQDAQARAEERWRNIVTELESTIISERKLWKSLAQACDEFLEQRGF</sequence>
<name>A0AAV5RQ46_STABA</name>
<protein>
    <submittedName>
        <fullName evidence="3">Uncharacterized protein</fullName>
    </submittedName>
</protein>
<keyword evidence="4" id="KW-1185">Reference proteome</keyword>
<feature type="compositionally biased region" description="Low complexity" evidence="2">
    <location>
        <begin position="81"/>
        <end position="111"/>
    </location>
</feature>
<feature type="coiled-coil region" evidence="1">
    <location>
        <begin position="153"/>
        <end position="180"/>
    </location>
</feature>
<accession>A0AAV5RQ46</accession>